<dbReference type="PANTHER" id="PTHR30461">
    <property type="entry name" value="DNA-INVERTASE FROM LAMBDOID PROPHAGE"/>
    <property type="match status" value="1"/>
</dbReference>
<feature type="region of interest" description="Disordered" evidence="1">
    <location>
        <begin position="1"/>
        <end position="22"/>
    </location>
</feature>
<dbReference type="Gene3D" id="3.90.1750.20">
    <property type="entry name" value="Putative Large Serine Recombinase, Chain B, Domain 2"/>
    <property type="match status" value="1"/>
</dbReference>
<keyword evidence="5" id="KW-1185">Reference proteome</keyword>
<feature type="region of interest" description="Disordered" evidence="1">
    <location>
        <begin position="297"/>
        <end position="324"/>
    </location>
</feature>
<sequence length="607" mass="67033">MSTRKKIGQTGPHTVQGTGTADDSALQSYKRCIIYTRKSSEEGLEQDFNSLHAQREACEAYIQSQRHEGWRLLRDRDHHYDDGGLSGGNMERPGLLRMLAAIEDGQIDVIVVYKVDRLTRSLADFARIVDVMDRHGVSFVSITQALNTTSSMGRLTLNVLLSFAQFEREVTAERIRDKIAASKKKGIWMGGPVPLGYRAQNKRLVIDEAEAKIVRRVFETYLRTSSVVKTKAELDEAGITTRKRSRKNAGPMGGHSFSPAGICALLRNPVYIGKIRHKDEVYEGGQGGIVEESQFKAAQRQLDSATGGNRKRRGRAGSNGMAQEPIAGRLLTGRLFDVDGHVMSPTHTNKKGVRYRYYLSTAPLSSAGKESGGSSDRSLAKGPRRISANKLERALLVALRSPLTANLSDVQLLESVERIEVTAAGATLTFIEGCEHENAEQAEDGTGLQSTGVQPSERGTERQEEDLRLHSQPTPPSRRLLHVPIDWQRRVHRDVRSPAASAGEIKAQKSADRQRRANDRLLQAIATAHRHYQIILHGDVRTISELASRERCSVRGLRLGLNLAWLAPDIVQAVIQGKLDASISATELARSMPSDWQAQRHLVGLST</sequence>
<gene>
    <name evidence="4" type="ORF">ACFQ14_10525</name>
</gene>
<dbReference type="Proteomes" id="UP001597101">
    <property type="component" value="Unassembled WGS sequence"/>
</dbReference>
<dbReference type="Gene3D" id="3.40.50.1390">
    <property type="entry name" value="Resolvase, N-terminal catalytic domain"/>
    <property type="match status" value="1"/>
</dbReference>
<dbReference type="InterPro" id="IPR011109">
    <property type="entry name" value="DNA_bind_recombinase_dom"/>
</dbReference>
<feature type="region of interest" description="Disordered" evidence="1">
    <location>
        <begin position="365"/>
        <end position="384"/>
    </location>
</feature>
<dbReference type="InterPro" id="IPR006119">
    <property type="entry name" value="Resolv_N"/>
</dbReference>
<accession>A0ABW3FL25</accession>
<dbReference type="SUPFAM" id="SSF53041">
    <property type="entry name" value="Resolvase-like"/>
    <property type="match status" value="1"/>
</dbReference>
<comment type="caution">
    <text evidence="4">The sequence shown here is derived from an EMBL/GenBank/DDBJ whole genome shotgun (WGS) entry which is preliminary data.</text>
</comment>
<dbReference type="SMART" id="SM00857">
    <property type="entry name" value="Resolvase"/>
    <property type="match status" value="1"/>
</dbReference>
<proteinExistence type="predicted"/>
<feature type="compositionally biased region" description="Basic and acidic residues" evidence="1">
    <location>
        <begin position="506"/>
        <end position="515"/>
    </location>
</feature>
<evidence type="ECO:0000256" key="1">
    <source>
        <dbReference type="SAM" id="MobiDB-lite"/>
    </source>
</evidence>
<dbReference type="CDD" id="cd03768">
    <property type="entry name" value="SR_ResInv"/>
    <property type="match status" value="1"/>
</dbReference>
<organism evidence="4 5">
    <name type="scientific">Pseudahrensia aquimaris</name>
    <dbReference type="NCBI Taxonomy" id="744461"/>
    <lineage>
        <taxon>Bacteria</taxon>
        <taxon>Pseudomonadati</taxon>
        <taxon>Pseudomonadota</taxon>
        <taxon>Alphaproteobacteria</taxon>
        <taxon>Hyphomicrobiales</taxon>
        <taxon>Ahrensiaceae</taxon>
        <taxon>Pseudahrensia</taxon>
    </lineage>
</organism>
<evidence type="ECO:0000313" key="4">
    <source>
        <dbReference type="EMBL" id="MFD0916842.1"/>
    </source>
</evidence>
<evidence type="ECO:0000259" key="3">
    <source>
        <dbReference type="PROSITE" id="PS51737"/>
    </source>
</evidence>
<dbReference type="PROSITE" id="PS51736">
    <property type="entry name" value="RECOMBINASES_3"/>
    <property type="match status" value="1"/>
</dbReference>
<name>A0ABW3FL25_9HYPH</name>
<dbReference type="Pfam" id="PF00239">
    <property type="entry name" value="Resolvase"/>
    <property type="match status" value="1"/>
</dbReference>
<dbReference type="InterPro" id="IPR038109">
    <property type="entry name" value="DNA_bind_recomb_sf"/>
</dbReference>
<dbReference type="PROSITE" id="PS51737">
    <property type="entry name" value="RECOMBINASE_DNA_BIND"/>
    <property type="match status" value="1"/>
</dbReference>
<evidence type="ECO:0000313" key="5">
    <source>
        <dbReference type="Proteomes" id="UP001597101"/>
    </source>
</evidence>
<feature type="region of interest" description="Disordered" evidence="1">
    <location>
        <begin position="439"/>
        <end position="515"/>
    </location>
</feature>
<dbReference type="Pfam" id="PF07508">
    <property type="entry name" value="Recombinase"/>
    <property type="match status" value="1"/>
</dbReference>
<dbReference type="InterPro" id="IPR050639">
    <property type="entry name" value="SSR_resolvase"/>
</dbReference>
<evidence type="ECO:0000259" key="2">
    <source>
        <dbReference type="PROSITE" id="PS51736"/>
    </source>
</evidence>
<dbReference type="PANTHER" id="PTHR30461:SF23">
    <property type="entry name" value="DNA RECOMBINASE-RELATED"/>
    <property type="match status" value="1"/>
</dbReference>
<dbReference type="InterPro" id="IPR036162">
    <property type="entry name" value="Resolvase-like_N_sf"/>
</dbReference>
<feature type="compositionally biased region" description="Basic and acidic residues" evidence="1">
    <location>
        <begin position="458"/>
        <end position="469"/>
    </location>
</feature>
<dbReference type="RefSeq" id="WP_377212687.1">
    <property type="nucleotide sequence ID" value="NZ_JBHTJV010000009.1"/>
</dbReference>
<protein>
    <submittedName>
        <fullName evidence="4">Recombinase family protein</fullName>
    </submittedName>
</protein>
<feature type="compositionally biased region" description="Polar residues" evidence="1">
    <location>
        <begin position="11"/>
        <end position="22"/>
    </location>
</feature>
<feature type="domain" description="Recombinase" evidence="3">
    <location>
        <begin position="194"/>
        <end position="308"/>
    </location>
</feature>
<feature type="domain" description="Resolvase/invertase-type recombinase catalytic" evidence="2">
    <location>
        <begin position="31"/>
        <end position="186"/>
    </location>
</feature>
<dbReference type="EMBL" id="JBHTJV010000009">
    <property type="protein sequence ID" value="MFD0916842.1"/>
    <property type="molecule type" value="Genomic_DNA"/>
</dbReference>
<reference evidence="5" key="1">
    <citation type="journal article" date="2019" name="Int. J. Syst. Evol. Microbiol.">
        <title>The Global Catalogue of Microorganisms (GCM) 10K type strain sequencing project: providing services to taxonomists for standard genome sequencing and annotation.</title>
        <authorList>
            <consortium name="The Broad Institute Genomics Platform"/>
            <consortium name="The Broad Institute Genome Sequencing Center for Infectious Disease"/>
            <person name="Wu L."/>
            <person name="Ma J."/>
        </authorList>
    </citation>
    <scope>NUCLEOTIDE SEQUENCE [LARGE SCALE GENOMIC DNA]</scope>
    <source>
        <strain evidence="5">CCUG 60023</strain>
    </source>
</reference>